<evidence type="ECO:0000256" key="5">
    <source>
        <dbReference type="ARBA" id="ARBA00022694"/>
    </source>
</evidence>
<reference evidence="11 12" key="1">
    <citation type="submission" date="2020-08" db="EMBL/GenBank/DDBJ databases">
        <title>Genomic Encyclopedia of Type Strains, Phase IV (KMG-IV): sequencing the most valuable type-strain genomes for metagenomic binning, comparative biology and taxonomic classification.</title>
        <authorList>
            <person name="Goeker M."/>
        </authorList>
    </citation>
    <scope>NUCLEOTIDE SEQUENCE [LARGE SCALE GENOMIC DNA]</scope>
    <source>
        <strain evidence="11 12">DSM 23562</strain>
    </source>
</reference>
<dbReference type="Pfam" id="PF02367">
    <property type="entry name" value="TsaE"/>
    <property type="match status" value="1"/>
</dbReference>
<gene>
    <name evidence="11" type="ORF">HNQ39_005441</name>
</gene>
<dbReference type="PANTHER" id="PTHR33540:SF2">
    <property type="entry name" value="TRNA THREONYLCARBAMOYLADENOSINE BIOSYNTHESIS PROTEIN TSAE"/>
    <property type="match status" value="1"/>
</dbReference>
<organism evidence="11 12">
    <name type="scientific">Armatimonas rosea</name>
    <dbReference type="NCBI Taxonomy" id="685828"/>
    <lineage>
        <taxon>Bacteria</taxon>
        <taxon>Bacillati</taxon>
        <taxon>Armatimonadota</taxon>
        <taxon>Armatimonadia</taxon>
        <taxon>Armatimonadales</taxon>
        <taxon>Armatimonadaceae</taxon>
        <taxon>Armatimonas</taxon>
    </lineage>
</organism>
<evidence type="ECO:0000313" key="11">
    <source>
        <dbReference type="EMBL" id="MBB6053606.1"/>
    </source>
</evidence>
<keyword evidence="12" id="KW-1185">Reference proteome</keyword>
<dbReference type="InterPro" id="IPR027417">
    <property type="entry name" value="P-loop_NTPase"/>
</dbReference>
<keyword evidence="8" id="KW-0067">ATP-binding</keyword>
<dbReference type="NCBIfam" id="TIGR00150">
    <property type="entry name" value="T6A_YjeE"/>
    <property type="match status" value="1"/>
</dbReference>
<dbReference type="Proteomes" id="UP000520814">
    <property type="component" value="Unassembled WGS sequence"/>
</dbReference>
<keyword evidence="5" id="KW-0819">tRNA processing</keyword>
<evidence type="ECO:0000256" key="7">
    <source>
        <dbReference type="ARBA" id="ARBA00022741"/>
    </source>
</evidence>
<dbReference type="AlphaFoldDB" id="A0A7W9SVG9"/>
<sequence>MERAEFLVDSLEGTDTAARWLAARLEAGALVCLSGDLGAGKTTFTRALVAALGSPARVSSPTFTLVHEYDGGRYPVVHMDAYRLSSGAEWEAAGLAEYLEGKNVVLVEWPEQIADALPEPAWRVTLTETGPESRTILISPPNMGAGGLNS</sequence>
<dbReference type="Gene3D" id="3.40.50.300">
    <property type="entry name" value="P-loop containing nucleotide triphosphate hydrolases"/>
    <property type="match status" value="1"/>
</dbReference>
<dbReference type="SUPFAM" id="SSF52540">
    <property type="entry name" value="P-loop containing nucleoside triphosphate hydrolases"/>
    <property type="match status" value="1"/>
</dbReference>
<evidence type="ECO:0000313" key="12">
    <source>
        <dbReference type="Proteomes" id="UP000520814"/>
    </source>
</evidence>
<dbReference type="EMBL" id="JACHGW010000007">
    <property type="protein sequence ID" value="MBB6053606.1"/>
    <property type="molecule type" value="Genomic_DNA"/>
</dbReference>
<dbReference type="RefSeq" id="WP_221290374.1">
    <property type="nucleotide sequence ID" value="NZ_JACHGW010000007.1"/>
</dbReference>
<evidence type="ECO:0000256" key="2">
    <source>
        <dbReference type="ARBA" id="ARBA00007599"/>
    </source>
</evidence>
<evidence type="ECO:0000256" key="10">
    <source>
        <dbReference type="ARBA" id="ARBA00032441"/>
    </source>
</evidence>
<dbReference type="InterPro" id="IPR003442">
    <property type="entry name" value="T6A_TsaE"/>
</dbReference>
<dbReference type="GO" id="GO:0046872">
    <property type="term" value="F:metal ion binding"/>
    <property type="evidence" value="ECO:0007669"/>
    <property type="project" value="UniProtKB-KW"/>
</dbReference>
<dbReference type="GO" id="GO:0005737">
    <property type="term" value="C:cytoplasm"/>
    <property type="evidence" value="ECO:0007669"/>
    <property type="project" value="UniProtKB-SubCell"/>
</dbReference>
<evidence type="ECO:0000256" key="1">
    <source>
        <dbReference type="ARBA" id="ARBA00004496"/>
    </source>
</evidence>
<protein>
    <recommendedName>
        <fullName evidence="3">tRNA threonylcarbamoyladenosine biosynthesis protein TsaE</fullName>
    </recommendedName>
    <alternativeName>
        <fullName evidence="10">t(6)A37 threonylcarbamoyladenosine biosynthesis protein TsaE</fullName>
    </alternativeName>
</protein>
<accession>A0A7W9SVG9</accession>
<evidence type="ECO:0000256" key="9">
    <source>
        <dbReference type="ARBA" id="ARBA00022842"/>
    </source>
</evidence>
<dbReference type="GO" id="GO:0002949">
    <property type="term" value="P:tRNA threonylcarbamoyladenosine modification"/>
    <property type="evidence" value="ECO:0007669"/>
    <property type="project" value="InterPro"/>
</dbReference>
<keyword evidence="6" id="KW-0479">Metal-binding</keyword>
<keyword evidence="9" id="KW-0460">Magnesium</keyword>
<comment type="caution">
    <text evidence="11">The sequence shown here is derived from an EMBL/GenBank/DDBJ whole genome shotgun (WGS) entry which is preliminary data.</text>
</comment>
<keyword evidence="7" id="KW-0547">Nucleotide-binding</keyword>
<evidence type="ECO:0000256" key="3">
    <source>
        <dbReference type="ARBA" id="ARBA00019010"/>
    </source>
</evidence>
<dbReference type="PANTHER" id="PTHR33540">
    <property type="entry name" value="TRNA THREONYLCARBAMOYLADENOSINE BIOSYNTHESIS PROTEIN TSAE"/>
    <property type="match status" value="1"/>
</dbReference>
<evidence type="ECO:0000256" key="8">
    <source>
        <dbReference type="ARBA" id="ARBA00022840"/>
    </source>
</evidence>
<proteinExistence type="inferred from homology"/>
<evidence type="ECO:0000256" key="4">
    <source>
        <dbReference type="ARBA" id="ARBA00022490"/>
    </source>
</evidence>
<comment type="subcellular location">
    <subcellularLocation>
        <location evidence="1">Cytoplasm</location>
    </subcellularLocation>
</comment>
<evidence type="ECO:0000256" key="6">
    <source>
        <dbReference type="ARBA" id="ARBA00022723"/>
    </source>
</evidence>
<comment type="similarity">
    <text evidence="2">Belongs to the TsaE family.</text>
</comment>
<keyword evidence="4" id="KW-0963">Cytoplasm</keyword>
<name>A0A7W9SVG9_ARMRO</name>
<dbReference type="GO" id="GO:0005524">
    <property type="term" value="F:ATP binding"/>
    <property type="evidence" value="ECO:0007669"/>
    <property type="project" value="UniProtKB-KW"/>
</dbReference>